<dbReference type="Pfam" id="PF10127">
    <property type="entry name" value="RlaP"/>
    <property type="match status" value="1"/>
</dbReference>
<reference evidence="1 2" key="1">
    <citation type="submission" date="2017-06" db="EMBL/GenBank/DDBJ databases">
        <title>Genome sequencing of cyanobaciteial culture collection at National Institute for Environmental Studies (NIES).</title>
        <authorList>
            <person name="Hirose Y."/>
            <person name="Shimura Y."/>
            <person name="Fujisawa T."/>
            <person name="Nakamura Y."/>
            <person name="Kawachi M."/>
        </authorList>
    </citation>
    <scope>NUCLEOTIDE SEQUENCE [LARGE SCALE GENOMIC DNA]</scope>
    <source>
        <strain evidence="1 2">NIES-23</strain>
    </source>
</reference>
<sequence>MLEQLYSPLILKTTPEYQELKVISKDCITRHHSHHYFGFAATQWKIFEKEQPHRVKPLLYTYRVLLTGIYLMQTGIVEANLIKLNDNFKLPYIPDLIAQKLADVEKSTLSNVDAVFHHREYERLRECLQEAYEASTLPEAPAAKSALHNLLIRLRIRS</sequence>
<evidence type="ECO:0008006" key="3">
    <source>
        <dbReference type="Google" id="ProtNLM"/>
    </source>
</evidence>
<name>A0A1Z4KPS4_ANAVA</name>
<proteinExistence type="predicted"/>
<dbReference type="PANTHER" id="PTHR34817:SF1">
    <property type="entry name" value="NUCLEOTIDYLTRANSFERASE"/>
    <property type="match status" value="1"/>
</dbReference>
<gene>
    <name evidence="1" type="ORF">NIES23_37760</name>
</gene>
<dbReference type="PANTHER" id="PTHR34817">
    <property type="entry name" value="NUCLEOTIDYLTRANSFERASE"/>
    <property type="match status" value="1"/>
</dbReference>
<dbReference type="Proteomes" id="UP000217507">
    <property type="component" value="Chromosome"/>
</dbReference>
<dbReference type="AlphaFoldDB" id="A0A1Z4KPS4"/>
<organism evidence="1 2">
    <name type="scientific">Trichormus variabilis NIES-23</name>
    <dbReference type="NCBI Taxonomy" id="1973479"/>
    <lineage>
        <taxon>Bacteria</taxon>
        <taxon>Bacillati</taxon>
        <taxon>Cyanobacteriota</taxon>
        <taxon>Cyanophyceae</taxon>
        <taxon>Nostocales</taxon>
        <taxon>Nostocaceae</taxon>
        <taxon>Trichormus</taxon>
    </lineage>
</organism>
<dbReference type="EMBL" id="AP018216">
    <property type="protein sequence ID" value="BAY70964.1"/>
    <property type="molecule type" value="Genomic_DNA"/>
</dbReference>
<protein>
    <recommendedName>
        <fullName evidence="3">Nucleotidyltransferase</fullName>
    </recommendedName>
</protein>
<evidence type="ECO:0000313" key="2">
    <source>
        <dbReference type="Proteomes" id="UP000217507"/>
    </source>
</evidence>
<evidence type="ECO:0000313" key="1">
    <source>
        <dbReference type="EMBL" id="BAY70964.1"/>
    </source>
</evidence>
<accession>A0A1Z4KPS4</accession>
<dbReference type="InterPro" id="IPR018775">
    <property type="entry name" value="RlaP"/>
</dbReference>